<dbReference type="Proteomes" id="UP000009080">
    <property type="component" value="Chromosome"/>
</dbReference>
<keyword evidence="2" id="KW-1185">Reference proteome</keyword>
<proteinExistence type="predicted"/>
<evidence type="ECO:0000313" key="2">
    <source>
        <dbReference type="Proteomes" id="UP000009080"/>
    </source>
</evidence>
<dbReference type="OrthoDB" id="5724405at2"/>
<dbReference type="KEGG" id="ttu:TERTU_0665"/>
<dbReference type="STRING" id="377629.TERTU_0665"/>
<name>C5BNT6_TERTT</name>
<reference evidence="1 2" key="1">
    <citation type="journal article" date="2009" name="PLoS ONE">
        <title>The complete genome of Teredinibacter turnerae T7901: an intracellular endosymbiont of marine wood-boring bivalves (shipworms).</title>
        <authorList>
            <person name="Yang J.C."/>
            <person name="Madupu R."/>
            <person name="Durkin A.S."/>
            <person name="Ekborg N.A."/>
            <person name="Pedamallu C.S."/>
            <person name="Hostetler J.B."/>
            <person name="Radune D."/>
            <person name="Toms B.S."/>
            <person name="Henrissat B."/>
            <person name="Coutinho P.M."/>
            <person name="Schwarz S."/>
            <person name="Field L."/>
            <person name="Trindade-Silva A.E."/>
            <person name="Soares C.A.G."/>
            <person name="Elshahawi S."/>
            <person name="Hanora A."/>
            <person name="Schmidt E.W."/>
            <person name="Haygood M.G."/>
            <person name="Posfai J."/>
            <person name="Benner J."/>
            <person name="Madinger C."/>
            <person name="Nove J."/>
            <person name="Anton B."/>
            <person name="Chaudhary K."/>
            <person name="Foster J."/>
            <person name="Holman A."/>
            <person name="Kumar S."/>
            <person name="Lessard P.A."/>
            <person name="Luyten Y.A."/>
            <person name="Slatko B."/>
            <person name="Wood N."/>
            <person name="Wu B."/>
            <person name="Teplitski M."/>
            <person name="Mougous J.D."/>
            <person name="Ward N."/>
            <person name="Eisen J.A."/>
            <person name="Badger J.H."/>
            <person name="Distel D.L."/>
        </authorList>
    </citation>
    <scope>NUCLEOTIDE SEQUENCE [LARGE SCALE GENOMIC DNA]</scope>
    <source>
        <strain evidence="2">ATCC 39867 / T7901</strain>
    </source>
</reference>
<dbReference type="AlphaFoldDB" id="C5BNT6"/>
<organism evidence="1 2">
    <name type="scientific">Teredinibacter turnerae (strain ATCC 39867 / T7901)</name>
    <dbReference type="NCBI Taxonomy" id="377629"/>
    <lineage>
        <taxon>Bacteria</taxon>
        <taxon>Pseudomonadati</taxon>
        <taxon>Pseudomonadota</taxon>
        <taxon>Gammaproteobacteria</taxon>
        <taxon>Cellvibrionales</taxon>
        <taxon>Cellvibrionaceae</taxon>
        <taxon>Teredinibacter</taxon>
    </lineage>
</organism>
<gene>
    <name evidence="1" type="ordered locus">TERTU_0665</name>
</gene>
<evidence type="ECO:0000313" key="1">
    <source>
        <dbReference type="EMBL" id="ACR12206.1"/>
    </source>
</evidence>
<dbReference type="RefSeq" id="WP_015818318.1">
    <property type="nucleotide sequence ID" value="NC_012997.1"/>
</dbReference>
<accession>C5BNT6</accession>
<protein>
    <recommendedName>
        <fullName evidence="3">GTPase-translation elongation factor</fullName>
    </recommendedName>
</protein>
<dbReference type="EMBL" id="CP001614">
    <property type="protein sequence ID" value="ACR12206.1"/>
    <property type="molecule type" value="Genomic_DNA"/>
</dbReference>
<evidence type="ECO:0008006" key="3">
    <source>
        <dbReference type="Google" id="ProtNLM"/>
    </source>
</evidence>
<dbReference type="eggNOG" id="ENOG502Z85G">
    <property type="taxonomic scope" value="Bacteria"/>
</dbReference>
<sequence>MNQPSLPEYINDLQLPTTDLTKLSFCATRPAKVEEWANEFRATQTTETSILLYHSLPEAARLKCSYDTRLEILEALRPAAQNAVQGLTRSFLQQPINLPESAQKTAIIAQAIQKSMIDGYGRCVSDICAQKRFKPVVMEALAKALHRAITGIGLIFFRNYQLYTQLPTGFWHQLHVYFQIAEYFDLLATPVKDPLLLSRPATNIQTAYMRVLLMATARMNQLSRNDIAHIYNALESWSQYARLHPSVLQDKDNFYLINLSRDQGPIYKSRFNGSEMDRVLELDFRVLVNQLSKYAPSSDEDPDVPIGGSAAISVPSGFPPPLLDHLMQSWSSIAQRKQERRAVQSLAEVSVGMVDTHYLLCGEQPFDEFAAEDVFDEGFEHSVIDMLNTGIGSGDDSVTKRKASIVYQVHIQNVSAGGCCLLWKGEIPTKLRAGEIMSIKESGRHSWSLGVVRWVRQYRGQSQLGIQTLANHPRPYGIAQGFDMGGYSDYMRAFYLPASKNGRQPESLLTASAPFKELDKVKLFDGDSSVSAKLNKLVFATGAVQQFIFNTLDAPQTQPKRVAGSRTQEQFDDEWD</sequence>
<dbReference type="HOGENOM" id="CLU_031627_1_0_6"/>